<gene>
    <name evidence="2" type="ORF">TEOVI_000084600</name>
</gene>
<name>A0A1G4IBH1_TRYEQ</name>
<protein>
    <recommendedName>
        <fullName evidence="4">Nucleoporin</fullName>
    </recommendedName>
</protein>
<reference evidence="2" key="1">
    <citation type="submission" date="2016-09" db="EMBL/GenBank/DDBJ databases">
        <authorList>
            <person name="Hebert L."/>
            <person name="Moumen B."/>
        </authorList>
    </citation>
    <scope>NUCLEOTIDE SEQUENCE [LARGE SCALE GENOMIC DNA]</scope>
    <source>
        <strain evidence="2">OVI</strain>
    </source>
</reference>
<accession>A0A1G4IBH1</accession>
<evidence type="ECO:0000313" key="2">
    <source>
        <dbReference type="EMBL" id="SCU69280.1"/>
    </source>
</evidence>
<dbReference type="RefSeq" id="XP_067080273.1">
    <property type="nucleotide sequence ID" value="XM_067224172.1"/>
</dbReference>
<dbReference type="VEuPathDB" id="TriTrypDB:TEOVI_000084600"/>
<dbReference type="Proteomes" id="UP000195570">
    <property type="component" value="Unassembled WGS sequence"/>
</dbReference>
<organism evidence="2 3">
    <name type="scientific">Trypanosoma equiperdum</name>
    <dbReference type="NCBI Taxonomy" id="5694"/>
    <lineage>
        <taxon>Eukaryota</taxon>
        <taxon>Discoba</taxon>
        <taxon>Euglenozoa</taxon>
        <taxon>Kinetoplastea</taxon>
        <taxon>Metakinetoplastina</taxon>
        <taxon>Trypanosomatida</taxon>
        <taxon>Trypanosomatidae</taxon>
        <taxon>Trypanosoma</taxon>
    </lineage>
</organism>
<dbReference type="GeneID" id="92374786"/>
<comment type="caution">
    <text evidence="2">The sequence shown here is derived from an EMBL/GenBank/DDBJ whole genome shotgun (WGS) entry which is preliminary data.</text>
</comment>
<proteinExistence type="predicted"/>
<sequence length="1406" mass="153024">MLSTLFFDGADATSALHVRTTLEDRLGDAPARTAADNVVSYQAMDFPSSGSIPVPSLRATLLWWLDRDEPLVHILLTGSTVGDMSYSSRKLLVELVSPRHTIIACGVTHVRDQAVFAVSWVTSLLEAGALQIQLQRSSDHHSQLLIVPDEQAVLTSRFSGVAAAFEYDASVVQAKSNGNGGNVDDEEGNGSEPTLCASVIASLPQAAAADGLLSVILLSNGCRLWRVEIASDGTFVEHEFKDASGTSDSDGEFLGGSLLPSWLLTWSQDHREKSHRRYIAVSSVQLTHYFAILRSNGSIGLYDDSLSTISSASECALTKDEMVFSHALQWSALIGNDVHVVTSFGRKEIRQCLWARIPIASTSGDDPKTVKMTILPPSSTSTLLGCVAINPTRLSLLWGIGAEEDACIRCSLSVGSLMHANEQGLSGILQIIDAEEELDADGGSISGSCAYSSLREAQTFFCHSKPLHALTAVGEEMVLVEKVDESVRAHVLTSDMSPLEEMLESAFAVTRPVAATTHCTLPLASLHLIPTVVRESGCATAGKLEAFYEGIELAASCAEAADHLSALLINAVHCVPVASTLGGFQLLRSAAHLQGYTPSGFVNEDAIKAAIEHATMFFDVSTRKASFCSYSRHFIQHTIARDLLLRVAYLTCSFIGWMGSDPDYRTSPEIARVRATLELLSAAYHSVSVTGPSTATIVPEVRKTVVDDAIRLFLQFTVGEEAEGNDVLFAVRVANRLRACNEARGPKACATWCNLLSRRYPCLQHFRIIRCIEVGRTSCPSQLAAMCLATTFHLVNCPVPVAKALLLDCGLAIYNDSTFQTAFNGIDVREWWALLDDSGDSNDGKISAVIASVYRVALLRCIVHPGTSHHASASASLVRELFLAELIQLGQHLQESRLDCPGILRALTELRVDTHMFLARAALDDPNFGDAFRSIADVQQIAVGPDIKTVCMEKIGLLIGEVVEIASSSDELTDCLVDVTHCSAELDTLLTSKWYSFIARLAVRSGSTEAEQLRWRAAIGLYRYLCKRHAYGQAGRMMTDLTTAIRCSSLRANVVETVVELTSLAVTAVELISPIAPLQVQDSEPLDGAQESSTFSACSGTGCFFTPEYAAVREPLGREHLPWVRRRHYQAYCEQQLLKANRRVDCTDLWVENPPPAAYAAALRRFVEALMEARLWTEALRFAAMAGVDVGLVLQNHALDLMKHTNYTCDEEALEEWVMLVASCEEFSTLSNKYSPLRSTVVTALLCDCEKVCPALLDSLLKADRYEALQALLEVFETLLRRNSFSEGDDMTDGEDRNHDSLTSAACNEEEGDDKSDGAYKPWMLLLKALQIGTAVLMDSLSNEEKFELNEAPMTAGVFDPMVRRASELLNSPLLLQHPSLVKAEGTATNFLKFVGLVKQKKLAGL</sequence>
<feature type="region of interest" description="Disordered" evidence="1">
    <location>
        <begin position="1287"/>
        <end position="1315"/>
    </location>
</feature>
<evidence type="ECO:0008006" key="4">
    <source>
        <dbReference type="Google" id="ProtNLM"/>
    </source>
</evidence>
<evidence type="ECO:0000313" key="3">
    <source>
        <dbReference type="Proteomes" id="UP000195570"/>
    </source>
</evidence>
<evidence type="ECO:0000256" key="1">
    <source>
        <dbReference type="SAM" id="MobiDB-lite"/>
    </source>
</evidence>
<dbReference type="EMBL" id="CZPT02001189">
    <property type="protein sequence ID" value="SCU69280.1"/>
    <property type="molecule type" value="Genomic_DNA"/>
</dbReference>
<keyword evidence="3" id="KW-1185">Reference proteome</keyword>